<reference evidence="2" key="1">
    <citation type="journal article" date="2021" name="Proc. Natl. Acad. Sci. U.S.A.">
        <title>A Catalog of Tens of Thousands of Viruses from Human Metagenomes Reveals Hidden Associations with Chronic Diseases.</title>
        <authorList>
            <person name="Tisza M.J."/>
            <person name="Buck C.B."/>
        </authorList>
    </citation>
    <scope>NUCLEOTIDE SEQUENCE</scope>
    <source>
        <strain evidence="2">CtWb16</strain>
    </source>
</reference>
<proteinExistence type="predicted"/>
<feature type="coiled-coil region" evidence="1">
    <location>
        <begin position="163"/>
        <end position="190"/>
    </location>
</feature>
<evidence type="ECO:0000313" key="2">
    <source>
        <dbReference type="EMBL" id="DAF56774.1"/>
    </source>
</evidence>
<name>A0A8S5T0N1_9CAUD</name>
<organism evidence="2">
    <name type="scientific">Myoviridae sp. ctWb16</name>
    <dbReference type="NCBI Taxonomy" id="2827690"/>
    <lineage>
        <taxon>Viruses</taxon>
        <taxon>Duplodnaviria</taxon>
        <taxon>Heunggongvirae</taxon>
        <taxon>Uroviricota</taxon>
        <taxon>Caudoviricetes</taxon>
    </lineage>
</organism>
<evidence type="ECO:0000256" key="1">
    <source>
        <dbReference type="SAM" id="Coils"/>
    </source>
</evidence>
<accession>A0A8S5T0N1</accession>
<dbReference type="EMBL" id="BK032721">
    <property type="protein sequence ID" value="DAF56774.1"/>
    <property type="molecule type" value="Genomic_DNA"/>
</dbReference>
<protein>
    <submittedName>
        <fullName evidence="2">Uncharacterized protein</fullName>
    </submittedName>
</protein>
<keyword evidence="1" id="KW-0175">Coiled coil</keyword>
<sequence>MIRMIKLVNQKPLHKQIIQEDWGKLIVLDKNVRNILSGWNTSSSDLGKDAEVKVVQTSGKELWSILNEDNILGVVIRYKQDSLILITNNYSNEFKIRELADLEDINSNITYYENRLSVPRTFKSESGCVKLCNSIIKFLASLSSVNPDEFSDIPNTTKEIASKINFQIVYEDLERNKKQAERKKLSSYKNTVNRNNISTPSNYAMESGTLKQRLKDFLENRLPNYNDISQLPKDMKLFKENTQFKLFGCVYKFEGYNSSSLKKLLLNKTGYINFENEYRYNYKDHFNEYPKDIVFEIGLNNQYQLYVKNIYFYAGSNYSYSIDELQPIEQFTAYIANIKNKSNDEE</sequence>